<dbReference type="InterPro" id="IPR029063">
    <property type="entry name" value="SAM-dependent_MTases_sf"/>
</dbReference>
<keyword evidence="3" id="KW-1185">Reference proteome</keyword>
<sequence length="286" mass="32814">MEKCENEPDYLFPNSADEANRLRMQHHVSKFIWKGNNFNTPLKKKFKAGGLRVLDVGCGSGGWLFDMSCEYSNCTFVGVDISITFNEELRPKNLGFIQCNALHGLPFFDNTFDFVFQENMFMAWKESDWPIIIKDMLRCVKSNGWIELMEGAYDFKNVGPTMKRLLDATKKRFISKGINLNIKPCLKGFLEATGELESEVIINETIAPLWGSNLGAVAFKIFRNAHTYIGMNEYMGISQSSFEEMFDIIAKEVEENQTYVKKRRIKSHDCKSTNDFGSTLFKDQTK</sequence>
<dbReference type="AlphaFoldDB" id="A0A9N8WSH6"/>
<organism evidence="2 3">
    <name type="scientific">Funneliformis caledonium</name>
    <dbReference type="NCBI Taxonomy" id="1117310"/>
    <lineage>
        <taxon>Eukaryota</taxon>
        <taxon>Fungi</taxon>
        <taxon>Fungi incertae sedis</taxon>
        <taxon>Mucoromycota</taxon>
        <taxon>Glomeromycotina</taxon>
        <taxon>Glomeromycetes</taxon>
        <taxon>Glomerales</taxon>
        <taxon>Glomeraceae</taxon>
        <taxon>Funneliformis</taxon>
    </lineage>
</organism>
<dbReference type="SUPFAM" id="SSF53335">
    <property type="entry name" value="S-adenosyl-L-methionine-dependent methyltransferases"/>
    <property type="match status" value="1"/>
</dbReference>
<dbReference type="Pfam" id="PF13649">
    <property type="entry name" value="Methyltransf_25"/>
    <property type="match status" value="1"/>
</dbReference>
<comment type="caution">
    <text evidence="2">The sequence shown here is derived from an EMBL/GenBank/DDBJ whole genome shotgun (WGS) entry which is preliminary data.</text>
</comment>
<dbReference type="Proteomes" id="UP000789570">
    <property type="component" value="Unassembled WGS sequence"/>
</dbReference>
<reference evidence="2" key="1">
    <citation type="submission" date="2021-06" db="EMBL/GenBank/DDBJ databases">
        <authorList>
            <person name="Kallberg Y."/>
            <person name="Tangrot J."/>
            <person name="Rosling A."/>
        </authorList>
    </citation>
    <scope>NUCLEOTIDE SEQUENCE</scope>
    <source>
        <strain evidence="2">UK204</strain>
    </source>
</reference>
<evidence type="ECO:0000313" key="2">
    <source>
        <dbReference type="EMBL" id="CAG8494418.1"/>
    </source>
</evidence>
<name>A0A9N8WSH6_9GLOM</name>
<feature type="domain" description="Methyltransferase" evidence="1">
    <location>
        <begin position="53"/>
        <end position="144"/>
    </location>
</feature>
<dbReference type="InterPro" id="IPR041698">
    <property type="entry name" value="Methyltransf_25"/>
</dbReference>
<dbReference type="PANTHER" id="PTHR43591:SF24">
    <property type="entry name" value="2-METHOXY-6-POLYPRENYL-1,4-BENZOQUINOL METHYLASE, MITOCHONDRIAL"/>
    <property type="match status" value="1"/>
</dbReference>
<evidence type="ECO:0000313" key="3">
    <source>
        <dbReference type="Proteomes" id="UP000789570"/>
    </source>
</evidence>
<dbReference type="GO" id="GO:0008168">
    <property type="term" value="F:methyltransferase activity"/>
    <property type="evidence" value="ECO:0007669"/>
    <property type="project" value="TreeGrafter"/>
</dbReference>
<accession>A0A9N8WSH6</accession>
<dbReference type="EMBL" id="CAJVPQ010000588">
    <property type="protein sequence ID" value="CAG8494418.1"/>
    <property type="molecule type" value="Genomic_DNA"/>
</dbReference>
<protein>
    <submittedName>
        <fullName evidence="2">5374_t:CDS:1</fullName>
    </submittedName>
</protein>
<gene>
    <name evidence="2" type="ORF">FCALED_LOCUS3381</name>
</gene>
<dbReference type="OrthoDB" id="2013972at2759"/>
<evidence type="ECO:0000259" key="1">
    <source>
        <dbReference type="Pfam" id="PF13649"/>
    </source>
</evidence>
<dbReference type="PANTHER" id="PTHR43591">
    <property type="entry name" value="METHYLTRANSFERASE"/>
    <property type="match status" value="1"/>
</dbReference>
<proteinExistence type="predicted"/>
<dbReference type="Gene3D" id="3.40.50.150">
    <property type="entry name" value="Vaccinia Virus protein VP39"/>
    <property type="match status" value="1"/>
</dbReference>
<dbReference type="CDD" id="cd02440">
    <property type="entry name" value="AdoMet_MTases"/>
    <property type="match status" value="1"/>
</dbReference>